<protein>
    <submittedName>
        <fullName evidence="9">ABC transporter permease</fullName>
    </submittedName>
</protein>
<dbReference type="PANTHER" id="PTHR30572:SF18">
    <property type="entry name" value="ABC-TYPE MACROLIDE FAMILY EXPORT SYSTEM PERMEASE COMPONENT 2"/>
    <property type="match status" value="1"/>
</dbReference>
<proteinExistence type="predicted"/>
<dbReference type="Proteomes" id="UP001210231">
    <property type="component" value="Unassembled WGS sequence"/>
</dbReference>
<feature type="transmembrane region" description="Helical" evidence="6">
    <location>
        <begin position="719"/>
        <end position="738"/>
    </location>
</feature>
<feature type="transmembrane region" description="Helical" evidence="6">
    <location>
        <begin position="753"/>
        <end position="776"/>
    </location>
</feature>
<dbReference type="Pfam" id="PF12704">
    <property type="entry name" value="MacB_PCD"/>
    <property type="match status" value="2"/>
</dbReference>
<gene>
    <name evidence="9" type="ORF">O3P16_18110</name>
</gene>
<feature type="transmembrane region" description="Helical" evidence="6">
    <location>
        <begin position="281"/>
        <end position="302"/>
    </location>
</feature>
<feature type="domain" description="MacB-like periplasmic core" evidence="8">
    <location>
        <begin position="430"/>
        <end position="591"/>
    </location>
</feature>
<evidence type="ECO:0000313" key="9">
    <source>
        <dbReference type="EMBL" id="MDA3616731.1"/>
    </source>
</evidence>
<evidence type="ECO:0000256" key="2">
    <source>
        <dbReference type="ARBA" id="ARBA00022475"/>
    </source>
</evidence>
<comment type="subcellular location">
    <subcellularLocation>
        <location evidence="1">Cell membrane</location>
        <topology evidence="1">Multi-pass membrane protein</topology>
    </subcellularLocation>
</comment>
<dbReference type="InterPro" id="IPR025857">
    <property type="entry name" value="MacB_PCD"/>
</dbReference>
<dbReference type="PANTHER" id="PTHR30572">
    <property type="entry name" value="MEMBRANE COMPONENT OF TRANSPORTER-RELATED"/>
    <property type="match status" value="1"/>
</dbReference>
<comment type="caution">
    <text evidence="9">The sequence shown here is derived from an EMBL/GenBank/DDBJ whole genome shotgun (WGS) entry which is preliminary data.</text>
</comment>
<keyword evidence="5 6" id="KW-0472">Membrane</keyword>
<dbReference type="InterPro" id="IPR003838">
    <property type="entry name" value="ABC3_permease_C"/>
</dbReference>
<evidence type="ECO:0000313" key="10">
    <source>
        <dbReference type="Proteomes" id="UP001210231"/>
    </source>
</evidence>
<feature type="transmembrane region" description="Helical" evidence="6">
    <location>
        <begin position="21"/>
        <end position="41"/>
    </location>
</feature>
<feature type="domain" description="ABC3 transporter permease C-terminal" evidence="7">
    <location>
        <begin position="284"/>
        <end position="396"/>
    </location>
</feature>
<feature type="domain" description="ABC3 transporter permease C-terminal" evidence="7">
    <location>
        <begin position="669"/>
        <end position="783"/>
    </location>
</feature>
<sequence>MLKNYIKVAWRNLIRDKGFSFINITGLAIGMAAAILILLWIQNEMNMDRKYPKSDRIYMMYNRDKFSGELWAWGTTPKIMGTTIKKDYPEVEDVVRLADASFLFTQGEKKLNENGLYADSGYMKLFDFEMLQGDPENALKNTFNIVISEEFAIKLFGTTEAMGKTVKIDSVDIFTVSGVLKKVPNTSRFDVSYILPWSYMKKLGQDDEWWGNNSIVTYVLLKENVSLESFNSKVREITIKHTQNTEVSSIQVFAYPLSKIHLYGKSVNGQLVEGRIVTVRMFAVIASLILLIACINFMNLSTAKSEKRAKEVGIRKVAGAGKASLIGQFIGEGIMLAFISGIIAIILVQLTIEPFNNLVVKKLFLDYGNAFFWLSFIVFILLTGIIAGSYPAFYLSSFNPVKVLKGTFKSARSPITARKILVVLQFTFAIALIISTIIIQRQIKYAEERDAGYNKENLIYAFMQGDITKHYDAIKQSLLSSDAVVAVTKSMSPITERWSDGWGYSWPGSTEEDKKLDFIRFSTDADFTKVFGTKIVAGRDIDITKYPSDSNAILLNETAVKKMRLKDPIGTVLKNGDNRDGLTVVGVIQDYIYESPYEPVSPLIIMGPGGWFNVIHIRLNPAKPVADNISAIEKVFTRFNPHYPFSYEFVDESYAQKFNASKRTGTLSMLFSALTIIISCLGLFGLSAYMAANRTKEIGVRKVLGASVSNITFLLSTDFLKLVVISFIIASPIAWYAMTQWLKEYTYRIDIEWWIFAITGILSIAIALITVSFQAIKAATANPVKSLRTE</sequence>
<evidence type="ECO:0000256" key="6">
    <source>
        <dbReference type="SAM" id="Phobius"/>
    </source>
</evidence>
<reference evidence="9 10" key="1">
    <citation type="submission" date="2022-12" db="EMBL/GenBank/DDBJ databases">
        <title>Chitinophagaceae gen. sp. nov., a new member of the family Chitinophagaceae, isolated from soil in a chemical factory.</title>
        <authorList>
            <person name="Ke Z."/>
        </authorList>
    </citation>
    <scope>NUCLEOTIDE SEQUENCE [LARGE SCALE GENOMIC DNA]</scope>
    <source>
        <strain evidence="9 10">LY-5</strain>
    </source>
</reference>
<dbReference type="RefSeq" id="WP_407033061.1">
    <property type="nucleotide sequence ID" value="NZ_JAQGEF010000041.1"/>
</dbReference>
<evidence type="ECO:0000256" key="4">
    <source>
        <dbReference type="ARBA" id="ARBA00022989"/>
    </source>
</evidence>
<evidence type="ECO:0000256" key="3">
    <source>
        <dbReference type="ARBA" id="ARBA00022692"/>
    </source>
</evidence>
<dbReference type="Pfam" id="PF02687">
    <property type="entry name" value="FtsX"/>
    <property type="match status" value="2"/>
</dbReference>
<feature type="transmembrane region" description="Helical" evidence="6">
    <location>
        <begin position="669"/>
        <end position="692"/>
    </location>
</feature>
<evidence type="ECO:0000256" key="1">
    <source>
        <dbReference type="ARBA" id="ARBA00004651"/>
    </source>
</evidence>
<evidence type="ECO:0000259" key="7">
    <source>
        <dbReference type="Pfam" id="PF02687"/>
    </source>
</evidence>
<dbReference type="EMBL" id="JAQGEF010000041">
    <property type="protein sequence ID" value="MDA3616731.1"/>
    <property type="molecule type" value="Genomic_DNA"/>
</dbReference>
<keyword evidence="4 6" id="KW-1133">Transmembrane helix</keyword>
<name>A0ABT4UPF7_9BACT</name>
<keyword evidence="2" id="KW-1003">Cell membrane</keyword>
<keyword evidence="10" id="KW-1185">Reference proteome</keyword>
<evidence type="ECO:0000259" key="8">
    <source>
        <dbReference type="Pfam" id="PF12704"/>
    </source>
</evidence>
<keyword evidence="3 6" id="KW-0812">Transmembrane</keyword>
<dbReference type="InterPro" id="IPR050250">
    <property type="entry name" value="Macrolide_Exporter_MacB"/>
</dbReference>
<feature type="transmembrane region" description="Helical" evidence="6">
    <location>
        <begin position="323"/>
        <end position="350"/>
    </location>
</feature>
<feature type="transmembrane region" description="Helical" evidence="6">
    <location>
        <begin position="370"/>
        <end position="395"/>
    </location>
</feature>
<evidence type="ECO:0000256" key="5">
    <source>
        <dbReference type="ARBA" id="ARBA00023136"/>
    </source>
</evidence>
<feature type="domain" description="MacB-like periplasmic core" evidence="8">
    <location>
        <begin position="20"/>
        <end position="236"/>
    </location>
</feature>
<feature type="transmembrane region" description="Helical" evidence="6">
    <location>
        <begin position="416"/>
        <end position="439"/>
    </location>
</feature>
<organism evidence="9 10">
    <name type="scientific">Polluticaenibacter yanchengensis</name>
    <dbReference type="NCBI Taxonomy" id="3014562"/>
    <lineage>
        <taxon>Bacteria</taxon>
        <taxon>Pseudomonadati</taxon>
        <taxon>Bacteroidota</taxon>
        <taxon>Chitinophagia</taxon>
        <taxon>Chitinophagales</taxon>
        <taxon>Chitinophagaceae</taxon>
        <taxon>Polluticaenibacter</taxon>
    </lineage>
</organism>
<accession>A0ABT4UPF7</accession>